<dbReference type="Pfam" id="PF01966">
    <property type="entry name" value="HD"/>
    <property type="match status" value="1"/>
</dbReference>
<dbReference type="EMBL" id="ML178828">
    <property type="protein sequence ID" value="TFL00468.1"/>
    <property type="molecule type" value="Genomic_DNA"/>
</dbReference>
<dbReference type="NCBIfam" id="TIGR03401">
    <property type="entry name" value="cyanamide_fam"/>
    <property type="match status" value="1"/>
</dbReference>
<evidence type="ECO:0000313" key="2">
    <source>
        <dbReference type="EMBL" id="TFL00468.1"/>
    </source>
</evidence>
<dbReference type="OrthoDB" id="10033309at2759"/>
<dbReference type="InterPro" id="IPR017771">
    <property type="entry name" value="Cyanamide_hydratase_HD"/>
</dbReference>
<dbReference type="CDD" id="cd00077">
    <property type="entry name" value="HDc"/>
    <property type="match status" value="1"/>
</dbReference>
<proteinExistence type="predicted"/>
<accession>A0A5C3QGT2</accession>
<dbReference type="Proteomes" id="UP000305067">
    <property type="component" value="Unassembled WGS sequence"/>
</dbReference>
<dbReference type="SUPFAM" id="SSF109604">
    <property type="entry name" value="HD-domain/PDEase-like"/>
    <property type="match status" value="1"/>
</dbReference>
<dbReference type="STRING" id="1884261.A0A5C3QGT2"/>
<dbReference type="PANTHER" id="PTHR35569:SF1">
    <property type="entry name" value="CYANAMIDE HYDRATASE DDI2-RELATED"/>
    <property type="match status" value="1"/>
</dbReference>
<dbReference type="InterPro" id="IPR006674">
    <property type="entry name" value="HD_domain"/>
</dbReference>
<gene>
    <name evidence="2" type="ORF">BDV98DRAFT_593811</name>
</gene>
<evidence type="ECO:0000259" key="1">
    <source>
        <dbReference type="Pfam" id="PF01966"/>
    </source>
</evidence>
<dbReference type="Gene3D" id="1.10.3210.10">
    <property type="entry name" value="Hypothetical protein af1432"/>
    <property type="match status" value="1"/>
</dbReference>
<evidence type="ECO:0000313" key="3">
    <source>
        <dbReference type="Proteomes" id="UP000305067"/>
    </source>
</evidence>
<feature type="domain" description="HD" evidence="1">
    <location>
        <begin position="61"/>
        <end position="158"/>
    </location>
</feature>
<protein>
    <recommendedName>
        <fullName evidence="1">HD domain-containing protein</fullName>
    </recommendedName>
</protein>
<dbReference type="AlphaFoldDB" id="A0A5C3QGT2"/>
<dbReference type="InterPro" id="IPR003607">
    <property type="entry name" value="HD/PDEase_dom"/>
</dbReference>
<organism evidence="2 3">
    <name type="scientific">Pterulicium gracile</name>
    <dbReference type="NCBI Taxonomy" id="1884261"/>
    <lineage>
        <taxon>Eukaryota</taxon>
        <taxon>Fungi</taxon>
        <taxon>Dikarya</taxon>
        <taxon>Basidiomycota</taxon>
        <taxon>Agaricomycotina</taxon>
        <taxon>Agaricomycetes</taxon>
        <taxon>Agaricomycetidae</taxon>
        <taxon>Agaricales</taxon>
        <taxon>Pleurotineae</taxon>
        <taxon>Pterulaceae</taxon>
        <taxon>Pterulicium</taxon>
    </lineage>
</organism>
<dbReference type="PANTHER" id="PTHR35569">
    <property type="entry name" value="CYANAMIDE HYDRATASE DDI2-RELATED"/>
    <property type="match status" value="1"/>
</dbReference>
<name>A0A5C3QGT2_9AGAR</name>
<reference evidence="2 3" key="1">
    <citation type="journal article" date="2019" name="Nat. Ecol. Evol.">
        <title>Megaphylogeny resolves global patterns of mushroom evolution.</title>
        <authorList>
            <person name="Varga T."/>
            <person name="Krizsan K."/>
            <person name="Foldi C."/>
            <person name="Dima B."/>
            <person name="Sanchez-Garcia M."/>
            <person name="Sanchez-Ramirez S."/>
            <person name="Szollosi G.J."/>
            <person name="Szarkandi J.G."/>
            <person name="Papp V."/>
            <person name="Albert L."/>
            <person name="Andreopoulos W."/>
            <person name="Angelini C."/>
            <person name="Antonin V."/>
            <person name="Barry K.W."/>
            <person name="Bougher N.L."/>
            <person name="Buchanan P."/>
            <person name="Buyck B."/>
            <person name="Bense V."/>
            <person name="Catcheside P."/>
            <person name="Chovatia M."/>
            <person name="Cooper J."/>
            <person name="Damon W."/>
            <person name="Desjardin D."/>
            <person name="Finy P."/>
            <person name="Geml J."/>
            <person name="Haridas S."/>
            <person name="Hughes K."/>
            <person name="Justo A."/>
            <person name="Karasinski D."/>
            <person name="Kautmanova I."/>
            <person name="Kiss B."/>
            <person name="Kocsube S."/>
            <person name="Kotiranta H."/>
            <person name="LaButti K.M."/>
            <person name="Lechner B.E."/>
            <person name="Liimatainen K."/>
            <person name="Lipzen A."/>
            <person name="Lukacs Z."/>
            <person name="Mihaltcheva S."/>
            <person name="Morgado L.N."/>
            <person name="Niskanen T."/>
            <person name="Noordeloos M.E."/>
            <person name="Ohm R.A."/>
            <person name="Ortiz-Santana B."/>
            <person name="Ovrebo C."/>
            <person name="Racz N."/>
            <person name="Riley R."/>
            <person name="Savchenko A."/>
            <person name="Shiryaev A."/>
            <person name="Soop K."/>
            <person name="Spirin V."/>
            <person name="Szebenyi C."/>
            <person name="Tomsovsky M."/>
            <person name="Tulloss R.E."/>
            <person name="Uehling J."/>
            <person name="Grigoriev I.V."/>
            <person name="Vagvolgyi C."/>
            <person name="Papp T."/>
            <person name="Martin F.M."/>
            <person name="Miettinen O."/>
            <person name="Hibbett D.S."/>
            <person name="Nagy L.G."/>
        </authorList>
    </citation>
    <scope>NUCLEOTIDE SEQUENCE [LARGE SCALE GENOMIC DNA]</scope>
    <source>
        <strain evidence="2 3">CBS 309.79</strain>
    </source>
</reference>
<sequence>MSVPITTLNLPLLADISLPLPQVYPSSFFEPPSPNPPTPLTPIVQKARELIDDVLPAWAVNHSYRVYAFGLALAEHAGWTKLPDWDVEVWFLAALMHDIGWAPNSECCADGEGGREQSRLSFEIWGGIKAREVLLEWGAPRGCADEVCEAIIRHTESSGDIGAVTLITGLLQLGPSHDFRAILHPSYIDLGTTANIHERYPRLGLIYHFKDTLEKEMERKPGCMTRMWAPVTLAKVGGIGDLEGAQGRKGEGSEEKGNLGWLALK</sequence>
<keyword evidence="3" id="KW-1185">Reference proteome</keyword>